<dbReference type="InterPro" id="IPR013021">
    <property type="entry name" value="Myo-inos-1-P_Synthase_GAPDH"/>
</dbReference>
<dbReference type="eggNOG" id="arCOG04213">
    <property type="taxonomic scope" value="Archaea"/>
</dbReference>
<protein>
    <submittedName>
        <fullName evidence="3">Myo-inositol-1-phosphate synthase</fullName>
    </submittedName>
</protein>
<dbReference type="Pfam" id="PF01658">
    <property type="entry name" value="Inos-1-P_synth"/>
    <property type="match status" value="1"/>
</dbReference>
<organism evidence="3 4">
    <name type="scientific">Thermoproteus uzoniensis (strain 768-20)</name>
    <dbReference type="NCBI Taxonomy" id="999630"/>
    <lineage>
        <taxon>Archaea</taxon>
        <taxon>Thermoproteota</taxon>
        <taxon>Thermoprotei</taxon>
        <taxon>Thermoproteales</taxon>
        <taxon>Thermoproteaceae</taxon>
        <taxon>Thermoproteus</taxon>
    </lineage>
</organism>
<dbReference type="InterPro" id="IPR036291">
    <property type="entry name" value="NAD(P)-bd_dom_sf"/>
</dbReference>
<gene>
    <name evidence="3" type="ordered locus">TUZN_1994</name>
</gene>
<evidence type="ECO:0000313" key="4">
    <source>
        <dbReference type="Proteomes" id="UP000008138"/>
    </source>
</evidence>
<reference key="2">
    <citation type="submission" date="2011-03" db="EMBL/GenBank/DDBJ databases">
        <title>Complete genome sequence of the thermoacidophilic crenarchaeon Thermoproteus uzoniensis 768-20.</title>
        <authorList>
            <person name="Mardanov A.V."/>
            <person name="Gumerov V.M."/>
            <person name="Beletsky A.V."/>
            <person name="Prokofeva M.I."/>
            <person name="Bonch-Osmolovskaya E.A."/>
            <person name="Ravin N.V."/>
            <person name="Skryabin K.G."/>
        </authorList>
    </citation>
    <scope>NUCLEOTIDE SEQUENCE</scope>
    <source>
        <strain>768-20</strain>
    </source>
</reference>
<dbReference type="HOGENOM" id="CLU_050011_0_0_2"/>
<dbReference type="PANTHER" id="PTHR43125:SF1">
    <property type="entry name" value="INOSITOL-3-PHOSPHATE SYNTHASE"/>
    <property type="match status" value="1"/>
</dbReference>
<dbReference type="Gene3D" id="3.30.360.10">
    <property type="entry name" value="Dihydrodipicolinate Reductase, domain 2"/>
    <property type="match status" value="1"/>
</dbReference>
<dbReference type="InterPro" id="IPR052199">
    <property type="entry name" value="MIPS"/>
</dbReference>
<dbReference type="SUPFAM" id="SSF55347">
    <property type="entry name" value="Glyceraldehyde-3-phosphate dehydrogenase-like, C-terminal domain"/>
    <property type="match status" value="1"/>
</dbReference>
<dbReference type="GO" id="GO:0004512">
    <property type="term" value="F:inositol-3-phosphate synthase activity"/>
    <property type="evidence" value="ECO:0007669"/>
    <property type="project" value="InterPro"/>
</dbReference>
<evidence type="ECO:0000256" key="1">
    <source>
        <dbReference type="ARBA" id="ARBA00010813"/>
    </source>
</evidence>
<evidence type="ECO:0000259" key="2">
    <source>
        <dbReference type="Pfam" id="PF01658"/>
    </source>
</evidence>
<evidence type="ECO:0000313" key="3">
    <source>
        <dbReference type="EMBL" id="AEA13452.1"/>
    </source>
</evidence>
<accession>F2L4U8</accession>
<dbReference type="InterPro" id="IPR002587">
    <property type="entry name" value="Myo-inos-1-P_Synthase"/>
</dbReference>
<dbReference type="PANTHER" id="PTHR43125">
    <property type="entry name" value="INOSITOL-3-PHOSPHATE SYNTHASE"/>
    <property type="match status" value="1"/>
</dbReference>
<name>F2L4U8_THEU7</name>
<dbReference type="Proteomes" id="UP000008138">
    <property type="component" value="Chromosome"/>
</dbReference>
<sequence>MDMPIRVGIAGVGNCASALVQGVEMYKKYPELEPLVAFKKVGNYTVADIEFTAAFDIDARKVGRDLAEAIFSPPNNATKVYQPGKLGVVVRAGPVLDGKPEGNVVDKVVEGSLEDVVRELESTNTEVLVNYLPTGARKAAEAYAEAALRARAAFINAMPAPIATSEVWQRKFAEREVPLLGDDTQNQIGATVLHKTLVHLLSLRGVEIMDTYQINVGGTPDFANLMYRRGDKEKTKTAAVKKMAEGQDFNAYIAPVAYIPFLGDRKIAHMLIEGRIFGGVPISIRVELEVHDAWNSAAVVSDAIRLAKLALDRHIGGPIYSASAWGFKNPPVHMPPEEAYRAVVEFINGERNN</sequence>
<feature type="domain" description="Myo-inositol-1-phosphate synthase GAPDH-like" evidence="2">
    <location>
        <begin position="189"/>
        <end position="292"/>
    </location>
</feature>
<dbReference type="GO" id="GO:0008654">
    <property type="term" value="P:phospholipid biosynthetic process"/>
    <property type="evidence" value="ECO:0007669"/>
    <property type="project" value="InterPro"/>
</dbReference>
<proteinExistence type="inferred from homology"/>
<dbReference type="PIRSF" id="PIRSF015578">
    <property type="entry name" value="Myoinos-ppht_syn"/>
    <property type="match status" value="1"/>
</dbReference>
<dbReference type="GO" id="GO:0006021">
    <property type="term" value="P:inositol biosynthetic process"/>
    <property type="evidence" value="ECO:0007669"/>
    <property type="project" value="InterPro"/>
</dbReference>
<dbReference type="Gene3D" id="3.40.50.720">
    <property type="entry name" value="NAD(P)-binding Rossmann-like Domain"/>
    <property type="match status" value="1"/>
</dbReference>
<dbReference type="SUPFAM" id="SSF51735">
    <property type="entry name" value="NAD(P)-binding Rossmann-fold domains"/>
    <property type="match status" value="1"/>
</dbReference>
<reference evidence="3 4" key="1">
    <citation type="journal article" date="2011" name="J. Bacteriol.">
        <title>Complete genome sequence of the thermoacidophilic crenarchaeon Thermoproteus uzoniensis 768-20.</title>
        <authorList>
            <person name="Mardanov A.V."/>
            <person name="Gumerov V.M."/>
            <person name="Beletsky A.V."/>
            <person name="Prokofeva M.I."/>
            <person name="Bonch-Osmolovskaya E.A."/>
            <person name="Ravin N.V."/>
            <person name="Skryabin K.G."/>
        </authorList>
    </citation>
    <scope>NUCLEOTIDE SEQUENCE [LARGE SCALE GENOMIC DNA]</scope>
    <source>
        <strain evidence="3 4">768-20</strain>
    </source>
</reference>
<dbReference type="KEGG" id="tuz:TUZN_1994"/>
<dbReference type="AlphaFoldDB" id="F2L4U8"/>
<comment type="similarity">
    <text evidence="1">Belongs to the myo-inositol 1-phosphate synthase family.</text>
</comment>
<dbReference type="STRING" id="999630.TUZN_1994"/>
<keyword evidence="4" id="KW-1185">Reference proteome</keyword>
<dbReference type="EMBL" id="CP002590">
    <property type="protein sequence ID" value="AEA13452.1"/>
    <property type="molecule type" value="Genomic_DNA"/>
</dbReference>